<dbReference type="OrthoDB" id="5526340at2"/>
<comment type="caution">
    <text evidence="6">The sequence shown here is derived from an EMBL/GenBank/DDBJ whole genome shotgun (WGS) entry which is preliminary data.</text>
</comment>
<evidence type="ECO:0000313" key="7">
    <source>
        <dbReference type="Proteomes" id="UP000295254"/>
    </source>
</evidence>
<dbReference type="Gene3D" id="3.40.190.10">
    <property type="entry name" value="Periplasmic binding protein-like II"/>
    <property type="match status" value="2"/>
</dbReference>
<name>A0A1H2NQL4_PSEVA</name>
<dbReference type="InterPro" id="IPR036388">
    <property type="entry name" value="WH-like_DNA-bd_sf"/>
</dbReference>
<keyword evidence="3" id="KW-0238">DNA-binding</keyword>
<gene>
    <name evidence="6" type="ORF">EIY72_11855</name>
</gene>
<evidence type="ECO:0000313" key="6">
    <source>
        <dbReference type="EMBL" id="TDB64313.1"/>
    </source>
</evidence>
<keyword evidence="2" id="KW-0805">Transcription regulation</keyword>
<evidence type="ECO:0000256" key="1">
    <source>
        <dbReference type="ARBA" id="ARBA00009437"/>
    </source>
</evidence>
<dbReference type="RefSeq" id="WP_093222916.1">
    <property type="nucleotide sequence ID" value="NZ_LT629803.1"/>
</dbReference>
<dbReference type="Gene3D" id="1.10.10.10">
    <property type="entry name" value="Winged helix-like DNA-binding domain superfamily/Winged helix DNA-binding domain"/>
    <property type="match status" value="1"/>
</dbReference>
<dbReference type="AlphaFoldDB" id="A0A1H2NQL4"/>
<organism evidence="6 7">
    <name type="scientific">Pseudomonas vancouverensis</name>
    <dbReference type="NCBI Taxonomy" id="95300"/>
    <lineage>
        <taxon>Bacteria</taxon>
        <taxon>Pseudomonadati</taxon>
        <taxon>Pseudomonadota</taxon>
        <taxon>Gammaproteobacteria</taxon>
        <taxon>Pseudomonadales</taxon>
        <taxon>Pseudomonadaceae</taxon>
        <taxon>Pseudomonas</taxon>
    </lineage>
</organism>
<evidence type="ECO:0000259" key="5">
    <source>
        <dbReference type="PROSITE" id="PS50931"/>
    </source>
</evidence>
<dbReference type="GO" id="GO:0006351">
    <property type="term" value="P:DNA-templated transcription"/>
    <property type="evidence" value="ECO:0007669"/>
    <property type="project" value="TreeGrafter"/>
</dbReference>
<accession>A0A1H2NQL4</accession>
<reference evidence="7" key="1">
    <citation type="journal article" date="2019" name="bioRxiv">
        <title>Bacterially produced spermidine induces plant systemic susceptibility to pathogens.</title>
        <authorList>
            <person name="Melnyk R.A."/>
            <person name="Beskrovnaya P.A."/>
            <person name="Liu Z."/>
            <person name="Song Y."/>
            <person name="Haney C.H."/>
        </authorList>
    </citation>
    <scope>NUCLEOTIDE SEQUENCE [LARGE SCALE GENOMIC DNA]</scope>
    <source>
        <strain evidence="7">Dha-51</strain>
    </source>
</reference>
<protein>
    <submittedName>
        <fullName evidence="6">LysR family transcriptional regulator</fullName>
    </submittedName>
</protein>
<dbReference type="InterPro" id="IPR036390">
    <property type="entry name" value="WH_DNA-bd_sf"/>
</dbReference>
<keyword evidence="7" id="KW-1185">Reference proteome</keyword>
<dbReference type="STRING" id="95300.SAMN05216558_2713"/>
<dbReference type="Proteomes" id="UP000295254">
    <property type="component" value="Unassembled WGS sequence"/>
</dbReference>
<dbReference type="PROSITE" id="PS50931">
    <property type="entry name" value="HTH_LYSR"/>
    <property type="match status" value="1"/>
</dbReference>
<sequence length="297" mass="32413">MAIKATRRLPSLIALRAFDALVRQGSTGGAALELHVTHSAISHQIKKLEEELEVALVERQGKGVHLTSAGRKLSQLVNGAFEQLRDIHSALPTSTPSGSLRIACAPALLARISKILDRFLRDYPDVSLYLLPIEQANQSTDIVISFGDSEVEGLRIAALGDIMYFPVGSPRLLNGAEPLRKPRDLEKQVLLHEDDGYDWSRYFLAAGIPSLQGRQNIYLPNAALTIDAAIAGTGITISDHILAGEQLAQGTLIRLFDIEFPAPHPYFIILPPRGANELSKAFAEWLMGELEMIARVG</sequence>
<dbReference type="InterPro" id="IPR058163">
    <property type="entry name" value="LysR-type_TF_proteobact-type"/>
</dbReference>
<dbReference type="Pfam" id="PF00126">
    <property type="entry name" value="HTH_1"/>
    <property type="match status" value="1"/>
</dbReference>
<evidence type="ECO:0000256" key="4">
    <source>
        <dbReference type="ARBA" id="ARBA00023163"/>
    </source>
</evidence>
<dbReference type="SUPFAM" id="SSF53850">
    <property type="entry name" value="Periplasmic binding protein-like II"/>
    <property type="match status" value="1"/>
</dbReference>
<dbReference type="Pfam" id="PF03466">
    <property type="entry name" value="LysR_substrate"/>
    <property type="match status" value="1"/>
</dbReference>
<dbReference type="GO" id="GO:0043565">
    <property type="term" value="F:sequence-specific DNA binding"/>
    <property type="evidence" value="ECO:0007669"/>
    <property type="project" value="TreeGrafter"/>
</dbReference>
<dbReference type="PANTHER" id="PTHR30537:SF74">
    <property type="entry name" value="HTH-TYPE TRANSCRIPTIONAL REGULATOR TRPI"/>
    <property type="match status" value="1"/>
</dbReference>
<comment type="similarity">
    <text evidence="1">Belongs to the LysR transcriptional regulatory family.</text>
</comment>
<proteinExistence type="inferred from homology"/>
<keyword evidence="4" id="KW-0804">Transcription</keyword>
<dbReference type="PANTHER" id="PTHR30537">
    <property type="entry name" value="HTH-TYPE TRANSCRIPTIONAL REGULATOR"/>
    <property type="match status" value="1"/>
</dbReference>
<dbReference type="SUPFAM" id="SSF46785">
    <property type="entry name" value="Winged helix' DNA-binding domain"/>
    <property type="match status" value="1"/>
</dbReference>
<feature type="domain" description="HTH lysR-type" evidence="5">
    <location>
        <begin position="10"/>
        <end position="67"/>
    </location>
</feature>
<dbReference type="InterPro" id="IPR005119">
    <property type="entry name" value="LysR_subst-bd"/>
</dbReference>
<evidence type="ECO:0000256" key="2">
    <source>
        <dbReference type="ARBA" id="ARBA00023015"/>
    </source>
</evidence>
<dbReference type="EMBL" id="RRZK01000011">
    <property type="protein sequence ID" value="TDB64313.1"/>
    <property type="molecule type" value="Genomic_DNA"/>
</dbReference>
<evidence type="ECO:0000256" key="3">
    <source>
        <dbReference type="ARBA" id="ARBA00023125"/>
    </source>
</evidence>
<dbReference type="GO" id="GO:0003700">
    <property type="term" value="F:DNA-binding transcription factor activity"/>
    <property type="evidence" value="ECO:0007669"/>
    <property type="project" value="InterPro"/>
</dbReference>
<dbReference type="InterPro" id="IPR000847">
    <property type="entry name" value="LysR_HTH_N"/>
</dbReference>